<protein>
    <submittedName>
        <fullName evidence="1">ParA</fullName>
    </submittedName>
</protein>
<keyword evidence="1" id="KW-0614">Plasmid</keyword>
<proteinExistence type="predicted"/>
<geneLocation type="plasmid" evidence="1">
    <name>pRL2</name>
</geneLocation>
<evidence type="ECO:0000313" key="1">
    <source>
        <dbReference type="EMBL" id="ABC67363.1"/>
    </source>
</evidence>
<accession>Q2LEV2</accession>
<dbReference type="AlphaFoldDB" id="Q2LEV2"/>
<gene>
    <name evidence="1" type="ORF">pRL2.1</name>
</gene>
<dbReference type="InterPro" id="IPR015223">
    <property type="entry name" value="MipZ"/>
</dbReference>
<sequence length="246" mass="27161">MTRIHRWALISVKPGVGRSTSGIFLGQALYERDLSPLLVDADKGQTCHRWDELAGGMPYPVVSKTSRSLDKTLPDLEDGRGAVLIDTPQIEDHAAIARGAMIYADRWIMPLAPSVVEVDRMFADDNDNGKDVLGDFLEDAQELRERAGRPRADVVVLLTRTNTKKATKNGPDADVREALAGRGYETLTAQVPHNDNLYRQSGGSRVRAMGTAYERVLKELLARPYTDEVQLPRQQNAGAHTDEAAR</sequence>
<name>Q2LEV2_9ACTN</name>
<dbReference type="RefSeq" id="WP_011475426.1">
    <property type="nucleotide sequence ID" value="NC_007927.1"/>
</dbReference>
<dbReference type="Gene3D" id="3.40.50.300">
    <property type="entry name" value="P-loop containing nucleotide triphosphate hydrolases"/>
    <property type="match status" value="1"/>
</dbReference>
<dbReference type="InterPro" id="IPR027417">
    <property type="entry name" value="P-loop_NTPase"/>
</dbReference>
<organism evidence="1">
    <name type="scientific">Streptomyces sp. 44414</name>
    <dbReference type="NCBI Taxonomy" id="364103"/>
    <lineage>
        <taxon>Bacteria</taxon>
        <taxon>Bacillati</taxon>
        <taxon>Actinomycetota</taxon>
        <taxon>Actinomycetes</taxon>
        <taxon>Kitasatosporales</taxon>
        <taxon>Streptomycetaceae</taxon>
        <taxon>Streptomyces</taxon>
    </lineage>
</organism>
<dbReference type="Pfam" id="PF09140">
    <property type="entry name" value="MipZ"/>
    <property type="match status" value="1"/>
</dbReference>
<dbReference type="SUPFAM" id="SSF52540">
    <property type="entry name" value="P-loop containing nucleoside triphosphate hydrolases"/>
    <property type="match status" value="1"/>
</dbReference>
<reference evidence="1" key="1">
    <citation type="journal article" date="2006" name="Appl. Environ. Microbiol.">
        <title>Diversity of telomere palindromic sequences and replication genes among Streptomyces linear plasmids.</title>
        <authorList>
            <person name="Zhang R."/>
            <person name="Yang Y."/>
            <person name="Fang P."/>
            <person name="Jiang C."/>
            <person name="Xu L."/>
            <person name="Zhu Y."/>
            <person name="Shen M."/>
            <person name="Xia H."/>
            <person name="Zhao J."/>
            <person name="Chen T."/>
            <person name="Qin Z."/>
        </authorList>
    </citation>
    <scope>NUCLEOTIDE SEQUENCE</scope>
    <source>
        <strain evidence="1">44414</strain>
        <plasmid evidence="1">pRL2</plasmid>
    </source>
</reference>
<dbReference type="EMBL" id="DQ322650">
    <property type="protein sequence ID" value="ABC67363.1"/>
    <property type="molecule type" value="Genomic_DNA"/>
</dbReference>